<evidence type="ECO:0000313" key="1">
    <source>
        <dbReference type="EMBL" id="PRX20560.1"/>
    </source>
</evidence>
<accession>A0A2T0KBL4</accession>
<reference evidence="1 2" key="1">
    <citation type="submission" date="2018-03" db="EMBL/GenBank/DDBJ databases">
        <title>Genomic Encyclopedia of Archaeal and Bacterial Type Strains, Phase II (KMG-II): from individual species to whole genera.</title>
        <authorList>
            <person name="Goeker M."/>
        </authorList>
    </citation>
    <scope>NUCLEOTIDE SEQUENCE [LARGE SCALE GENOMIC DNA]</scope>
    <source>
        <strain evidence="1 2">DSM 43146</strain>
    </source>
</reference>
<evidence type="ECO:0000313" key="2">
    <source>
        <dbReference type="Proteomes" id="UP000239415"/>
    </source>
</evidence>
<sequence length="186" mass="20346">MQVHVASRRRKPESVRAAFPDATVIDVTSRGPEPWVRFSPFFPHGGIPVPLTPGVVAASVEGIWQALKVFEQTDVDPAKLAVTSMTGLKRTVRRLGPVRGHRAGLHGETLLDYPTARHTIYLPAYRWVLEHRLADEVGRLRALAGRGVVLLDYTTNGDPADTSSPLSHAALLARHLRGDWPADSPS</sequence>
<dbReference type="InterPro" id="IPR054219">
    <property type="entry name" value="DUF6939"/>
</dbReference>
<proteinExistence type="predicted"/>
<dbReference type="AlphaFoldDB" id="A0A2T0KBL4"/>
<organism evidence="1 2">
    <name type="scientific">Actinoplanes italicus</name>
    <dbReference type="NCBI Taxonomy" id="113567"/>
    <lineage>
        <taxon>Bacteria</taxon>
        <taxon>Bacillati</taxon>
        <taxon>Actinomycetota</taxon>
        <taxon>Actinomycetes</taxon>
        <taxon>Micromonosporales</taxon>
        <taxon>Micromonosporaceae</taxon>
        <taxon>Actinoplanes</taxon>
    </lineage>
</organism>
<dbReference type="RefSeq" id="WP_106321231.1">
    <property type="nucleotide sequence ID" value="NZ_BOMO01000083.1"/>
</dbReference>
<keyword evidence="2" id="KW-1185">Reference proteome</keyword>
<dbReference type="OrthoDB" id="797104at2"/>
<dbReference type="Proteomes" id="UP000239415">
    <property type="component" value="Unassembled WGS sequence"/>
</dbReference>
<comment type="caution">
    <text evidence="1">The sequence shown here is derived from an EMBL/GenBank/DDBJ whole genome shotgun (WGS) entry which is preliminary data.</text>
</comment>
<dbReference type="Pfam" id="PF22075">
    <property type="entry name" value="DUF6939"/>
    <property type="match status" value="1"/>
</dbReference>
<name>A0A2T0KBL4_9ACTN</name>
<dbReference type="EMBL" id="PVMZ01000008">
    <property type="protein sequence ID" value="PRX20560.1"/>
    <property type="molecule type" value="Genomic_DNA"/>
</dbReference>
<gene>
    <name evidence="1" type="ORF">CLV67_108361</name>
</gene>
<protein>
    <submittedName>
        <fullName evidence="1">Uncharacterized protein</fullName>
    </submittedName>
</protein>